<dbReference type="PANTHER" id="PTHR11985:SF15">
    <property type="entry name" value="GLYCEROL-3-PHOSPHATE DEHYDROGENASE, MITOCHONDRIAL"/>
    <property type="match status" value="1"/>
</dbReference>
<evidence type="ECO:0000256" key="5">
    <source>
        <dbReference type="ARBA" id="ARBA00023002"/>
    </source>
</evidence>
<evidence type="ECO:0000259" key="8">
    <source>
        <dbReference type="Pfam" id="PF16901"/>
    </source>
</evidence>
<dbReference type="GO" id="GO:0009331">
    <property type="term" value="C:glycerol-3-phosphate dehydrogenase (FAD) complex"/>
    <property type="evidence" value="ECO:0007669"/>
    <property type="project" value="UniProtKB-UniRule"/>
</dbReference>
<dbReference type="PROSITE" id="PS00977">
    <property type="entry name" value="FAD_G3PDH_1"/>
    <property type="match status" value="1"/>
</dbReference>
<keyword evidence="4" id="KW-0274">FAD</keyword>
<sequence>MALDYDLFIIGGGINGCGIARDAAGRGLRVGLAEKDDLAQATSSASTKLFHGGLRYLEYFEFRLVREALIERETLLRAMPHISWPMRFVLPYHEDMRFENSTPTSRLLSAVMPWMKGRRPAWLIRLGLFMYDNLGGRKILPGTRTIDLTQGAEGAPLKDKFTKAYEYSDCWVEDSRLVALNARDAEARGAQIDTRTRVVAADRVDDHWQITLEDADTGASRTVTARMLVNTGGPWVKQIIENVARVNTPESIRLVRGSHIVTRRLYDHEKCYFFQGTDGRIIFAIPYETDYTLIGTTDAEHTDPSARPVCTDAERDYLIDFANGYFKHTLTAEDVVWTYSGVRPLYDDGATSATAATRDYVLKVNEAGGAPMLNVFGGKITTYRRLAESALRKIEPFFPDLPDAWTAGVPLPGGDFPVDGVRNLIDALKQRAPFLDDRWAKRLVRAYGTEAADIVGSARSPADLGRDFGATLTEAEVRHLMRHEYARRAEDVVWRRSKLGLRMSADEIAALDAWMQDASQAAAAE</sequence>
<dbReference type="InterPro" id="IPR038299">
    <property type="entry name" value="DAO_C_sf"/>
</dbReference>
<comment type="caution">
    <text evidence="9">The sequence shown here is derived from an EMBL/GenBank/DDBJ whole genome shotgun (WGS) entry which is preliminary data.</text>
</comment>
<dbReference type="GO" id="GO:0004368">
    <property type="term" value="F:glycerol-3-phosphate dehydrogenase (quinone) activity"/>
    <property type="evidence" value="ECO:0007669"/>
    <property type="project" value="UniProtKB-EC"/>
</dbReference>
<keyword evidence="5 6" id="KW-0560">Oxidoreductase</keyword>
<comment type="catalytic activity">
    <reaction evidence="6">
        <text>a quinone + sn-glycerol 3-phosphate = dihydroxyacetone phosphate + a quinol</text>
        <dbReference type="Rhea" id="RHEA:18977"/>
        <dbReference type="ChEBI" id="CHEBI:24646"/>
        <dbReference type="ChEBI" id="CHEBI:57597"/>
        <dbReference type="ChEBI" id="CHEBI:57642"/>
        <dbReference type="ChEBI" id="CHEBI:132124"/>
        <dbReference type="EC" id="1.1.5.3"/>
    </reaction>
</comment>
<dbReference type="Pfam" id="PF16901">
    <property type="entry name" value="DAO_C"/>
    <property type="match status" value="1"/>
</dbReference>
<dbReference type="InterPro" id="IPR031656">
    <property type="entry name" value="DAO_C"/>
</dbReference>
<dbReference type="GO" id="GO:0046168">
    <property type="term" value="P:glycerol-3-phosphate catabolic process"/>
    <property type="evidence" value="ECO:0007669"/>
    <property type="project" value="TreeGrafter"/>
</dbReference>
<name>A0A0L1JNH6_9RHOB</name>
<keyword evidence="10" id="KW-1185">Reference proteome</keyword>
<dbReference type="InterPro" id="IPR000447">
    <property type="entry name" value="G3P_DH_FAD-dep"/>
</dbReference>
<dbReference type="NCBIfam" id="NF008899">
    <property type="entry name" value="PRK12266.1"/>
    <property type="match status" value="1"/>
</dbReference>
<dbReference type="PANTHER" id="PTHR11985">
    <property type="entry name" value="GLYCEROL-3-PHOSPHATE DEHYDROGENASE"/>
    <property type="match status" value="1"/>
</dbReference>
<comment type="similarity">
    <text evidence="2 6">Belongs to the FAD-dependent glycerol-3-phosphate dehydrogenase family.</text>
</comment>
<dbReference type="RefSeq" id="WP_050531285.1">
    <property type="nucleotide sequence ID" value="NZ_AQQZ01000005.1"/>
</dbReference>
<dbReference type="EC" id="1.1.5.3" evidence="6"/>
<keyword evidence="3 6" id="KW-0285">Flavoprotein</keyword>
<evidence type="ECO:0000256" key="6">
    <source>
        <dbReference type="RuleBase" id="RU361217"/>
    </source>
</evidence>
<feature type="domain" description="FAD dependent oxidoreductase" evidence="7">
    <location>
        <begin position="6"/>
        <end position="384"/>
    </location>
</feature>
<proteinExistence type="inferred from homology"/>
<feature type="domain" description="Alpha-glycerophosphate oxidase C-terminal" evidence="8">
    <location>
        <begin position="406"/>
        <end position="511"/>
    </location>
</feature>
<organism evidence="9 10">
    <name type="scientific">Pseudaestuariivita atlantica</name>
    <dbReference type="NCBI Taxonomy" id="1317121"/>
    <lineage>
        <taxon>Bacteria</taxon>
        <taxon>Pseudomonadati</taxon>
        <taxon>Pseudomonadota</taxon>
        <taxon>Alphaproteobacteria</taxon>
        <taxon>Rhodobacterales</taxon>
        <taxon>Paracoccaceae</taxon>
        <taxon>Pseudaestuariivita</taxon>
    </lineage>
</organism>
<dbReference type="Gene3D" id="3.30.9.10">
    <property type="entry name" value="D-Amino Acid Oxidase, subunit A, domain 2"/>
    <property type="match status" value="1"/>
</dbReference>
<dbReference type="Gene3D" id="6.10.250.1890">
    <property type="match status" value="1"/>
</dbReference>
<comment type="cofactor">
    <cofactor evidence="1 6">
        <name>FAD</name>
        <dbReference type="ChEBI" id="CHEBI:57692"/>
    </cofactor>
</comment>
<evidence type="ECO:0000313" key="10">
    <source>
        <dbReference type="Proteomes" id="UP000036938"/>
    </source>
</evidence>
<accession>A0A0L1JNH6</accession>
<evidence type="ECO:0000256" key="1">
    <source>
        <dbReference type="ARBA" id="ARBA00001974"/>
    </source>
</evidence>
<protein>
    <recommendedName>
        <fullName evidence="6">Glycerol-3-phosphate dehydrogenase</fullName>
        <ecNumber evidence="6">1.1.5.3</ecNumber>
    </recommendedName>
</protein>
<dbReference type="AlphaFoldDB" id="A0A0L1JNH6"/>
<dbReference type="Proteomes" id="UP000036938">
    <property type="component" value="Unassembled WGS sequence"/>
</dbReference>
<reference evidence="9 10" key="1">
    <citation type="journal article" date="2015" name="Int. J. Syst. Evol. Microbiol.">
        <title>Aestuariivita atlantica sp. nov., isolated from deep sea sediment of the Atlantic Ocean.</title>
        <authorList>
            <person name="Li G."/>
            <person name="Lai Q."/>
            <person name="Du Y."/>
            <person name="Liu X."/>
            <person name="Sun F."/>
            <person name="Shao Z."/>
        </authorList>
    </citation>
    <scope>NUCLEOTIDE SEQUENCE [LARGE SCALE GENOMIC DNA]</scope>
    <source>
        <strain evidence="9 10">22II-S11-z3</strain>
    </source>
</reference>
<dbReference type="Gene3D" id="3.50.50.60">
    <property type="entry name" value="FAD/NAD(P)-binding domain"/>
    <property type="match status" value="1"/>
</dbReference>
<dbReference type="InterPro" id="IPR006076">
    <property type="entry name" value="FAD-dep_OxRdtase"/>
</dbReference>
<dbReference type="STRING" id="1317121.ATO11_12820"/>
<evidence type="ECO:0000256" key="4">
    <source>
        <dbReference type="ARBA" id="ARBA00022827"/>
    </source>
</evidence>
<dbReference type="Gene3D" id="1.10.8.870">
    <property type="entry name" value="Alpha-glycerophosphate oxidase, cap domain"/>
    <property type="match status" value="1"/>
</dbReference>
<gene>
    <name evidence="9" type="ORF">ATO11_12820</name>
</gene>
<evidence type="ECO:0000256" key="3">
    <source>
        <dbReference type="ARBA" id="ARBA00022630"/>
    </source>
</evidence>
<dbReference type="SUPFAM" id="SSF54373">
    <property type="entry name" value="FAD-linked reductases, C-terminal domain"/>
    <property type="match status" value="1"/>
</dbReference>
<dbReference type="PROSITE" id="PS00978">
    <property type="entry name" value="FAD_G3PDH_2"/>
    <property type="match status" value="1"/>
</dbReference>
<evidence type="ECO:0000313" key="9">
    <source>
        <dbReference type="EMBL" id="KNG93320.1"/>
    </source>
</evidence>
<dbReference type="Pfam" id="PF01266">
    <property type="entry name" value="DAO"/>
    <property type="match status" value="1"/>
</dbReference>
<dbReference type="PRINTS" id="PR01001">
    <property type="entry name" value="FADG3PDH"/>
</dbReference>
<dbReference type="PATRIC" id="fig|1317121.7.peg.3274"/>
<evidence type="ECO:0000259" key="7">
    <source>
        <dbReference type="Pfam" id="PF01266"/>
    </source>
</evidence>
<dbReference type="NCBIfam" id="NF009906">
    <property type="entry name" value="PRK13369.1"/>
    <property type="match status" value="1"/>
</dbReference>
<dbReference type="InterPro" id="IPR036188">
    <property type="entry name" value="FAD/NAD-bd_sf"/>
</dbReference>
<evidence type="ECO:0000256" key="2">
    <source>
        <dbReference type="ARBA" id="ARBA00007330"/>
    </source>
</evidence>
<dbReference type="SUPFAM" id="SSF51905">
    <property type="entry name" value="FAD/NAD(P)-binding domain"/>
    <property type="match status" value="1"/>
</dbReference>
<dbReference type="EMBL" id="AQQZ01000005">
    <property type="protein sequence ID" value="KNG93320.1"/>
    <property type="molecule type" value="Genomic_DNA"/>
</dbReference>